<name>A0A1I6BSI8_9BACI</name>
<feature type="binding site" evidence="3">
    <location>
        <position position="65"/>
    </location>
    <ligand>
        <name>substrate</name>
    </ligand>
</feature>
<evidence type="ECO:0000256" key="2">
    <source>
        <dbReference type="ARBA" id="ARBA00023235"/>
    </source>
</evidence>
<feature type="active site" description="Proton acceptor" evidence="3">
    <location>
        <position position="34"/>
    </location>
</feature>
<comment type="caution">
    <text evidence="4">The sequence shown here is derived from an EMBL/GenBank/DDBJ whole genome shotgun (WGS) entry which is preliminary data.</text>
</comment>
<feature type="binding site" evidence="3">
    <location>
        <position position="65"/>
    </location>
    <ligand>
        <name>a divalent metal cation</name>
        <dbReference type="ChEBI" id="CHEBI:60240"/>
    </ligand>
</feature>
<keyword evidence="5" id="KW-1185">Reference proteome</keyword>
<gene>
    <name evidence="4" type="ORF">SAMN02745910_04111</name>
</gene>
<keyword evidence="2 3" id="KW-0413">Isomerase</keyword>
<feature type="binding site" evidence="3">
    <location>
        <position position="34"/>
    </location>
    <ligand>
        <name>a divalent metal cation</name>
        <dbReference type="ChEBI" id="CHEBI:60240"/>
    </ligand>
</feature>
<dbReference type="Gene3D" id="3.20.20.70">
    <property type="entry name" value="Aldolase class I"/>
    <property type="match status" value="1"/>
</dbReference>
<feature type="binding site" evidence="3">
    <location>
        <begin position="197"/>
        <end position="199"/>
    </location>
    <ligand>
        <name>substrate</name>
    </ligand>
</feature>
<comment type="function">
    <text evidence="3">Catalyzes the reversible epimerization of D-allulose 6-phosphate to D-fructose 6-phosphate. Can also catalyze with lower efficiency the reversible epimerization of D-ribulose 5-phosphate to D-xylulose 5-phosphate.</text>
</comment>
<reference evidence="4 5" key="1">
    <citation type="submission" date="2016-10" db="EMBL/GenBank/DDBJ databases">
        <authorList>
            <person name="Varghese N."/>
            <person name="Submissions S."/>
        </authorList>
    </citation>
    <scope>NUCLEOTIDE SEQUENCE [LARGE SCALE GENOMIC DNA]</scope>
    <source>
        <strain evidence="4 5">DSM 13796</strain>
    </source>
</reference>
<evidence type="ECO:0000313" key="4">
    <source>
        <dbReference type="EMBL" id="SFQ83817.1"/>
    </source>
</evidence>
<evidence type="ECO:0000313" key="5">
    <source>
        <dbReference type="Proteomes" id="UP000182762"/>
    </source>
</evidence>
<dbReference type="PROSITE" id="PS01086">
    <property type="entry name" value="RIBUL_P_3_EPIMER_2"/>
    <property type="match status" value="1"/>
</dbReference>
<protein>
    <recommendedName>
        <fullName evidence="3">Putative D-allulose-6-phosphate 3-epimerase</fullName>
        <ecNumber evidence="3">5.1.3.-</ecNumber>
    </recommendedName>
</protein>
<comment type="pathway">
    <text evidence="3">Carbohydrate degradation; D-allose degradation.</text>
</comment>
<sequence length="230" mass="26218">MAYKFSPSLMCMDLTKFKEQIQCLNKRADFYHVDIMDGHYVKNITLSPFFIEQLKKISTIPIDAHLMVENPADFVESTINAGADYISLHAETITKDAFRLIYHIKDRGAKFGVVLNPATPLSSINEYIHLIDKLTIMTVDPGFAGQKFIAEMKEKIKLARELKETREYNYLIEVDGSCNERTFKELAQAGNEVFIIGTSGLFSLDEQIDKAWDKMLEIFQQETACVNNKG</sequence>
<feature type="active site" description="Proton donor" evidence="3">
    <location>
        <position position="175"/>
    </location>
</feature>
<dbReference type="Proteomes" id="UP000182762">
    <property type="component" value="Unassembled WGS sequence"/>
</dbReference>
<dbReference type="HAMAP" id="MF_02226">
    <property type="entry name" value="AlluloseP_3_epimer"/>
    <property type="match status" value="1"/>
</dbReference>
<feature type="binding site" evidence="3">
    <location>
        <position position="32"/>
    </location>
    <ligand>
        <name>a divalent metal cation</name>
        <dbReference type="ChEBI" id="CHEBI:60240"/>
    </ligand>
</feature>
<feature type="binding site" evidence="3">
    <location>
        <begin position="142"/>
        <end position="145"/>
    </location>
    <ligand>
        <name>substrate</name>
    </ligand>
</feature>
<evidence type="ECO:0000256" key="1">
    <source>
        <dbReference type="ARBA" id="ARBA00022723"/>
    </source>
</evidence>
<dbReference type="EMBL" id="FOXX01000013">
    <property type="protein sequence ID" value="SFQ83817.1"/>
    <property type="molecule type" value="Genomic_DNA"/>
</dbReference>
<dbReference type="PANTHER" id="PTHR11749">
    <property type="entry name" value="RIBULOSE-5-PHOSPHATE-3-EPIMERASE"/>
    <property type="match status" value="1"/>
</dbReference>
<keyword evidence="3" id="KW-0119">Carbohydrate metabolism</keyword>
<dbReference type="InterPro" id="IPR043677">
    <property type="entry name" value="AlluloseP_3_epimer_AlsE"/>
</dbReference>
<organism evidence="4 5">
    <name type="scientific">Priestia endophytica DSM 13796</name>
    <dbReference type="NCBI Taxonomy" id="1121089"/>
    <lineage>
        <taxon>Bacteria</taxon>
        <taxon>Bacillati</taxon>
        <taxon>Bacillota</taxon>
        <taxon>Bacilli</taxon>
        <taxon>Bacillales</taxon>
        <taxon>Bacillaceae</taxon>
        <taxon>Priestia</taxon>
    </lineage>
</organism>
<comment type="catalytic activity">
    <reaction evidence="3">
        <text>D-allulose 6-phosphate = keto-D-fructose 6-phosphate</text>
        <dbReference type="Rhea" id="RHEA:28426"/>
        <dbReference type="ChEBI" id="CHEBI:57579"/>
        <dbReference type="ChEBI" id="CHEBI:61519"/>
    </reaction>
</comment>
<comment type="cofactor">
    <cofactor evidence="3">
        <name>a divalent metal cation</name>
        <dbReference type="ChEBI" id="CHEBI:60240"/>
    </cofactor>
</comment>
<dbReference type="NCBIfam" id="NF004076">
    <property type="entry name" value="PRK05581.1-4"/>
    <property type="match status" value="1"/>
</dbReference>
<dbReference type="InterPro" id="IPR011060">
    <property type="entry name" value="RibuloseP-bd_barrel"/>
</dbReference>
<dbReference type="CDD" id="cd00429">
    <property type="entry name" value="RPE"/>
    <property type="match status" value="1"/>
</dbReference>
<comment type="similarity">
    <text evidence="3">Belongs to the ribulose-phosphate 3-epimerase family. AlsE subfamily.</text>
</comment>
<evidence type="ECO:0000256" key="3">
    <source>
        <dbReference type="HAMAP-Rule" id="MF_02226"/>
    </source>
</evidence>
<dbReference type="GeneID" id="93712676"/>
<dbReference type="RefSeq" id="WP_061802575.1">
    <property type="nucleotide sequence ID" value="NZ_FOXX01000013.1"/>
</dbReference>
<dbReference type="Pfam" id="PF00834">
    <property type="entry name" value="Ribul_P_3_epim"/>
    <property type="match status" value="1"/>
</dbReference>
<keyword evidence="1 3" id="KW-0479">Metal-binding</keyword>
<dbReference type="InterPro" id="IPR013785">
    <property type="entry name" value="Aldolase_TIM"/>
</dbReference>
<accession>A0A1I6BSI8</accession>
<dbReference type="NCBIfam" id="NF007266">
    <property type="entry name" value="PRK09722.1"/>
    <property type="match status" value="1"/>
</dbReference>
<feature type="binding site" evidence="3">
    <location>
        <position position="175"/>
    </location>
    <ligand>
        <name>a divalent metal cation</name>
        <dbReference type="ChEBI" id="CHEBI:60240"/>
    </ligand>
</feature>
<dbReference type="InterPro" id="IPR000056">
    <property type="entry name" value="Ribul_P_3_epim-like"/>
</dbReference>
<dbReference type="SUPFAM" id="SSF51366">
    <property type="entry name" value="Ribulose-phoshate binding barrel"/>
    <property type="match status" value="1"/>
</dbReference>
<proteinExistence type="inferred from homology"/>
<feature type="binding site" evidence="3">
    <location>
        <begin position="175"/>
        <end position="177"/>
    </location>
    <ligand>
        <name>substrate</name>
    </ligand>
</feature>
<dbReference type="EC" id="5.1.3.-" evidence="3"/>